<evidence type="ECO:0000313" key="1">
    <source>
        <dbReference type="EMBL" id="UPW41606.1"/>
    </source>
</evidence>
<organism evidence="1">
    <name type="scientific">Peromfec virus RodF8_43</name>
    <dbReference type="NCBI Taxonomy" id="2929376"/>
    <lineage>
        <taxon>Viruses</taxon>
        <taxon>Monodnaviria</taxon>
        <taxon>Sangervirae</taxon>
        <taxon>Phixviricota</taxon>
        <taxon>Malgrandaviricetes</taxon>
        <taxon>Petitvirales</taxon>
        <taxon>Microviridae</taxon>
    </lineage>
</organism>
<dbReference type="InterPro" id="IPR046781">
    <property type="entry name" value="Phage_ORF5"/>
</dbReference>
<dbReference type="Pfam" id="PF20577">
    <property type="entry name" value="Phage_ORF5"/>
    <property type="match status" value="1"/>
</dbReference>
<proteinExistence type="predicted"/>
<reference evidence="1" key="1">
    <citation type="submission" date="2022-02" db="EMBL/GenBank/DDBJ databases">
        <title>Towards deciphering the DNA virus diversity associated with rodent species in the families Cricetidae and Heteromyidae.</title>
        <authorList>
            <person name="Lund M."/>
            <person name="Larsen B.B."/>
            <person name="Gryseels S."/>
            <person name="Kraberger S."/>
            <person name="Rowsey D.M."/>
            <person name="Steger L."/>
            <person name="Yule K.M."/>
            <person name="Upham N.S."/>
            <person name="Worobey M."/>
            <person name="Van Doorslaer K."/>
            <person name="Varsani A."/>
        </authorList>
    </citation>
    <scope>NUCLEOTIDE SEQUENCE</scope>
    <source>
        <strain evidence="1">NeonRodF8_43</strain>
    </source>
</reference>
<dbReference type="EMBL" id="OM869635">
    <property type="protein sequence ID" value="UPW41606.1"/>
    <property type="molecule type" value="Genomic_DNA"/>
</dbReference>
<sequence length="81" mass="8825">MIMRVYALRDVKVGFLSPTVSDSDAIAIRNLENVLRSPSSSLLDSHPEDFSLYCLGSFDTTSGVLSPLAVPELIVEVRSLL</sequence>
<name>A0A976R5H6_9VIRU</name>
<protein>
    <submittedName>
        <fullName evidence="1">Nonstructural protein</fullName>
    </submittedName>
</protein>
<accession>A0A976R5H6</accession>